<keyword evidence="7" id="KW-1185">Reference proteome</keyword>
<evidence type="ECO:0000256" key="4">
    <source>
        <dbReference type="RuleBase" id="RU004273"/>
    </source>
</evidence>
<dbReference type="OMA" id="KIGGYPP"/>
<comment type="similarity">
    <text evidence="4">Belongs to the PPP phosphatase family.</text>
</comment>
<dbReference type="PROSITE" id="PS00125">
    <property type="entry name" value="SER_THR_PHOSPHATASE"/>
    <property type="match status" value="1"/>
</dbReference>
<evidence type="ECO:0000313" key="7">
    <source>
        <dbReference type="Proteomes" id="UP001149090"/>
    </source>
</evidence>
<protein>
    <recommendedName>
        <fullName evidence="4">Serine/threonine-protein phosphatase</fullName>
        <ecNumber evidence="4">3.1.3.16</ecNumber>
    </recommendedName>
</protein>
<dbReference type="GO" id="GO:0004722">
    <property type="term" value="F:protein serine/threonine phosphatase activity"/>
    <property type="evidence" value="ECO:0007669"/>
    <property type="project" value="UniProtKB-EC"/>
</dbReference>
<dbReference type="SMART" id="SM00156">
    <property type="entry name" value="PP2Ac"/>
    <property type="match status" value="1"/>
</dbReference>
<dbReference type="Proteomes" id="UP001149090">
    <property type="component" value="Unassembled WGS sequence"/>
</dbReference>
<comment type="catalytic activity">
    <reaction evidence="4">
        <text>O-phospho-L-threonyl-[protein] + H2O = L-threonyl-[protein] + phosphate</text>
        <dbReference type="Rhea" id="RHEA:47004"/>
        <dbReference type="Rhea" id="RHEA-COMP:11060"/>
        <dbReference type="Rhea" id="RHEA-COMP:11605"/>
        <dbReference type="ChEBI" id="CHEBI:15377"/>
        <dbReference type="ChEBI" id="CHEBI:30013"/>
        <dbReference type="ChEBI" id="CHEBI:43474"/>
        <dbReference type="ChEBI" id="CHEBI:61977"/>
        <dbReference type="EC" id="3.1.3.16"/>
    </reaction>
</comment>
<dbReference type="GO" id="GO:0046872">
    <property type="term" value="F:metal ion binding"/>
    <property type="evidence" value="ECO:0007669"/>
    <property type="project" value="UniProtKB-KW"/>
</dbReference>
<dbReference type="Pfam" id="PF00149">
    <property type="entry name" value="Metallophos"/>
    <property type="match status" value="1"/>
</dbReference>
<proteinExistence type="inferred from homology"/>
<evidence type="ECO:0000256" key="3">
    <source>
        <dbReference type="ARBA" id="ARBA00023211"/>
    </source>
</evidence>
<keyword evidence="1" id="KW-0479">Metal-binding</keyword>
<dbReference type="OrthoDB" id="1930084at2759"/>
<dbReference type="PRINTS" id="PR00114">
    <property type="entry name" value="STPHPHTASE"/>
</dbReference>
<sequence length="312" mass="36083">MQIDWCLEKLTKNPPEYLPENHVRFVCDKLKEILVNETNIAHVKSPITVVGDIHGQYYDLIELFKIGGEAPDTNFLFLGDFVDRGHYSVETISLLVCLKIKYPQRITLLRGNHESRCITQVYGFYEECTRKYGNINVWTLFTDLFDYLQLSAIIDKNLFCIHAGLSPSVQSVEQIKILDRFQEIPPEGALADLVWSDPELEKPGFSPSQRGAGYMFGKDIVERFLKVNKFDKILRSHQLCMEGYQTLFGGKFCTVWSAPNYYYRCRNVASILEIYVDNEDYNFKFNVFGPAPDEERVFPKAEIATNTPDYFK</sequence>
<feature type="domain" description="Serine/threonine specific protein phosphatases" evidence="5">
    <location>
        <begin position="109"/>
        <end position="114"/>
    </location>
</feature>
<accession>A0A9Q0LF29</accession>
<dbReference type="PANTHER" id="PTHR45619">
    <property type="entry name" value="SERINE/THREONINE-PROTEIN PHOSPHATASE PP2A-RELATED"/>
    <property type="match status" value="1"/>
</dbReference>
<evidence type="ECO:0000256" key="2">
    <source>
        <dbReference type="ARBA" id="ARBA00022801"/>
    </source>
</evidence>
<evidence type="ECO:0000313" key="6">
    <source>
        <dbReference type="EMBL" id="KAJ5071536.1"/>
    </source>
</evidence>
<dbReference type="InterPro" id="IPR029052">
    <property type="entry name" value="Metallo-depent_PP-like"/>
</dbReference>
<gene>
    <name evidence="6" type="ORF">M0811_10168</name>
</gene>
<keyword evidence="3" id="KW-0464">Manganese</keyword>
<dbReference type="AlphaFoldDB" id="A0A9Q0LF29"/>
<name>A0A9Q0LF29_ANAIG</name>
<dbReference type="InterPro" id="IPR004843">
    <property type="entry name" value="Calcineurin-like_PHP"/>
</dbReference>
<evidence type="ECO:0000256" key="1">
    <source>
        <dbReference type="ARBA" id="ARBA00022723"/>
    </source>
</evidence>
<evidence type="ECO:0000259" key="5">
    <source>
        <dbReference type="PROSITE" id="PS00125"/>
    </source>
</evidence>
<dbReference type="InterPro" id="IPR047129">
    <property type="entry name" value="PPA2-like"/>
</dbReference>
<dbReference type="CDD" id="cd07415">
    <property type="entry name" value="MPP_PP2A_PP4_PP6"/>
    <property type="match status" value="1"/>
</dbReference>
<dbReference type="Gene3D" id="3.60.21.10">
    <property type="match status" value="1"/>
</dbReference>
<dbReference type="EMBL" id="JAPDFW010000087">
    <property type="protein sequence ID" value="KAJ5071536.1"/>
    <property type="molecule type" value="Genomic_DNA"/>
</dbReference>
<organism evidence="6 7">
    <name type="scientific">Anaeramoeba ignava</name>
    <name type="common">Anaerobic marine amoeba</name>
    <dbReference type="NCBI Taxonomy" id="1746090"/>
    <lineage>
        <taxon>Eukaryota</taxon>
        <taxon>Metamonada</taxon>
        <taxon>Anaeramoebidae</taxon>
        <taxon>Anaeramoeba</taxon>
    </lineage>
</organism>
<reference evidence="6" key="1">
    <citation type="submission" date="2022-10" db="EMBL/GenBank/DDBJ databases">
        <title>Novel sulphate-reducing endosymbionts in the free-living metamonad Anaeramoeba.</title>
        <authorList>
            <person name="Jerlstrom-Hultqvist J."/>
            <person name="Cepicka I."/>
            <person name="Gallot-Lavallee L."/>
            <person name="Salas-Leiva D."/>
            <person name="Curtis B.A."/>
            <person name="Zahonova K."/>
            <person name="Pipaliya S."/>
            <person name="Dacks J."/>
            <person name="Roger A.J."/>
        </authorList>
    </citation>
    <scope>NUCLEOTIDE SEQUENCE</scope>
    <source>
        <strain evidence="6">BMAN</strain>
    </source>
</reference>
<dbReference type="InterPro" id="IPR006186">
    <property type="entry name" value="Ser/Thr-sp_prot-phosphatase"/>
</dbReference>
<keyword evidence="2 4" id="KW-0378">Hydrolase</keyword>
<dbReference type="SUPFAM" id="SSF56300">
    <property type="entry name" value="Metallo-dependent phosphatases"/>
    <property type="match status" value="1"/>
</dbReference>
<dbReference type="EC" id="3.1.3.16" evidence="4"/>
<comment type="caution">
    <text evidence="6">The sequence shown here is derived from an EMBL/GenBank/DDBJ whole genome shotgun (WGS) entry which is preliminary data.</text>
</comment>